<sequence>MSHLAKDVFGYPSCEEAFDVLLDSRVHVIKEHIVSVPCSTSSHATCSSAVDSEADDGDSTAENWETQFARYRLDCTKDAHQLIDVDSHLHPLLATSSICVLQKRKKYENPLPTSVQDMLRKLLLEKRLEKFDAQIAAAIRDIVMVLSMICSGSHKSVPYLLLGQDYEGENASKTEARIKHVQFFMEQAAWKPSGQGSRRY</sequence>
<reference evidence="1 2" key="1">
    <citation type="submission" date="2016-07" db="EMBL/GenBank/DDBJ databases">
        <title>Pervasive Adenine N6-methylation of Active Genes in Fungi.</title>
        <authorList>
            <consortium name="DOE Joint Genome Institute"/>
            <person name="Mondo S.J."/>
            <person name="Dannebaum R.O."/>
            <person name="Kuo R.C."/>
            <person name="Labutti K."/>
            <person name="Haridas S."/>
            <person name="Kuo A."/>
            <person name="Salamov A."/>
            <person name="Ahrendt S.R."/>
            <person name="Lipzen A."/>
            <person name="Sullivan W."/>
            <person name="Andreopoulos W.B."/>
            <person name="Clum A."/>
            <person name="Lindquist E."/>
            <person name="Daum C."/>
            <person name="Ramamoorthy G.K."/>
            <person name="Gryganskyi A."/>
            <person name="Culley D."/>
            <person name="Magnuson J.K."/>
            <person name="James T.Y."/>
            <person name="O'Malley M.A."/>
            <person name="Stajich J.E."/>
            <person name="Spatafora J.W."/>
            <person name="Visel A."/>
            <person name="Grigoriev I.V."/>
        </authorList>
    </citation>
    <scope>NUCLEOTIDE SEQUENCE [LARGE SCALE GENOMIC DNA]</scope>
    <source>
        <strain evidence="1 2">NRRL 2496</strain>
    </source>
</reference>
<name>A0A1X2HI54_SYNRA</name>
<comment type="caution">
    <text evidence="1">The sequence shown here is derived from an EMBL/GenBank/DDBJ whole genome shotgun (WGS) entry which is preliminary data.</text>
</comment>
<organism evidence="1 2">
    <name type="scientific">Syncephalastrum racemosum</name>
    <name type="common">Filamentous fungus</name>
    <dbReference type="NCBI Taxonomy" id="13706"/>
    <lineage>
        <taxon>Eukaryota</taxon>
        <taxon>Fungi</taxon>
        <taxon>Fungi incertae sedis</taxon>
        <taxon>Mucoromycota</taxon>
        <taxon>Mucoromycotina</taxon>
        <taxon>Mucoromycetes</taxon>
        <taxon>Mucorales</taxon>
        <taxon>Syncephalastraceae</taxon>
        <taxon>Syncephalastrum</taxon>
    </lineage>
</organism>
<dbReference type="AlphaFoldDB" id="A0A1X2HI54"/>
<proteinExistence type="predicted"/>
<gene>
    <name evidence="1" type="ORF">BCR43DRAFT_262139</name>
</gene>
<accession>A0A1X2HI54</accession>
<evidence type="ECO:0000313" key="1">
    <source>
        <dbReference type="EMBL" id="ORY98136.1"/>
    </source>
</evidence>
<evidence type="ECO:0000313" key="2">
    <source>
        <dbReference type="Proteomes" id="UP000242180"/>
    </source>
</evidence>
<dbReference type="EMBL" id="MCGN01000004">
    <property type="protein sequence ID" value="ORY98136.1"/>
    <property type="molecule type" value="Genomic_DNA"/>
</dbReference>
<protein>
    <submittedName>
        <fullName evidence="1">Uncharacterized protein</fullName>
    </submittedName>
</protein>
<dbReference type="InParanoid" id="A0A1X2HI54"/>
<dbReference type="Proteomes" id="UP000242180">
    <property type="component" value="Unassembled WGS sequence"/>
</dbReference>
<keyword evidence="2" id="KW-1185">Reference proteome</keyword>